<dbReference type="EMBL" id="AP022586">
    <property type="protein sequence ID" value="BBY17139.1"/>
    <property type="molecule type" value="Genomic_DNA"/>
</dbReference>
<reference evidence="2 3" key="1">
    <citation type="journal article" date="2019" name="Emerg. Microbes Infect.">
        <title>Comprehensive subspecies identification of 175 nontuberculous mycobacteria species based on 7547 genomic profiles.</title>
        <authorList>
            <person name="Matsumoto Y."/>
            <person name="Kinjo T."/>
            <person name="Motooka D."/>
            <person name="Nabeya D."/>
            <person name="Jung N."/>
            <person name="Uechi K."/>
            <person name="Horii T."/>
            <person name="Iida T."/>
            <person name="Fujita J."/>
            <person name="Nakamura S."/>
        </authorList>
    </citation>
    <scope>NUCLEOTIDE SEQUENCE [LARGE SCALE GENOMIC DNA]</scope>
    <source>
        <strain evidence="2 3">JCM 17423</strain>
    </source>
</reference>
<evidence type="ECO:0000313" key="2">
    <source>
        <dbReference type="EMBL" id="BBY17139.1"/>
    </source>
</evidence>
<sequence length="76" mass="7809">MDSNFEFGGVAVAGMWRTLRAVAPHSVAAHSAHAPAHASAGIPARIPAMPAAAIPAQRKRRAATAATRTSVERGLI</sequence>
<protein>
    <submittedName>
        <fullName evidence="2">Uncharacterized protein</fullName>
    </submittedName>
</protein>
<proteinExistence type="predicted"/>
<dbReference type="Proteomes" id="UP000466607">
    <property type="component" value="Chromosome"/>
</dbReference>
<dbReference type="AlphaFoldDB" id="A0AAD1IKK2"/>
<organism evidence="2 3">
    <name type="scientific">Mycolicibacterium litorale</name>
    <dbReference type="NCBI Taxonomy" id="758802"/>
    <lineage>
        <taxon>Bacteria</taxon>
        <taxon>Bacillati</taxon>
        <taxon>Actinomycetota</taxon>
        <taxon>Actinomycetes</taxon>
        <taxon>Mycobacteriales</taxon>
        <taxon>Mycobacteriaceae</taxon>
        <taxon>Mycolicibacterium</taxon>
    </lineage>
</organism>
<keyword evidence="3" id="KW-1185">Reference proteome</keyword>
<name>A0AAD1IKK2_9MYCO</name>
<evidence type="ECO:0000313" key="3">
    <source>
        <dbReference type="Proteomes" id="UP000466607"/>
    </source>
</evidence>
<accession>A0AAD1IKK2</accession>
<evidence type="ECO:0000256" key="1">
    <source>
        <dbReference type="SAM" id="MobiDB-lite"/>
    </source>
</evidence>
<gene>
    <name evidence="2" type="ORF">MLIT_27310</name>
</gene>
<feature type="region of interest" description="Disordered" evidence="1">
    <location>
        <begin position="53"/>
        <end position="76"/>
    </location>
</feature>